<feature type="domain" description="F5/8 type C" evidence="1">
    <location>
        <begin position="1"/>
        <end position="38"/>
    </location>
</feature>
<name>A0ABM1SUT1_LIMPO</name>
<accession>A0ABM1SUT1</accession>
<reference evidence="3" key="1">
    <citation type="submission" date="2025-08" db="UniProtKB">
        <authorList>
            <consortium name="RefSeq"/>
        </authorList>
    </citation>
    <scope>IDENTIFICATION</scope>
    <source>
        <tissue evidence="3">Muscle</tissue>
    </source>
</reference>
<evidence type="ECO:0000259" key="1">
    <source>
        <dbReference type="PROSITE" id="PS50022"/>
    </source>
</evidence>
<evidence type="ECO:0000313" key="3">
    <source>
        <dbReference type="RefSeq" id="XP_022247387.1"/>
    </source>
</evidence>
<evidence type="ECO:0000313" key="2">
    <source>
        <dbReference type="Proteomes" id="UP000694941"/>
    </source>
</evidence>
<protein>
    <submittedName>
        <fullName evidence="3">Uncharacterized protein LOC111086908</fullName>
    </submittedName>
</protein>
<dbReference type="Proteomes" id="UP000694941">
    <property type="component" value="Unplaced"/>
</dbReference>
<dbReference type="RefSeq" id="XP_022247387.1">
    <property type="nucleotide sequence ID" value="XM_022391679.1"/>
</dbReference>
<dbReference type="PROSITE" id="PS50022">
    <property type="entry name" value="FA58C_3"/>
    <property type="match status" value="1"/>
</dbReference>
<keyword evidence="2" id="KW-1185">Reference proteome</keyword>
<proteinExistence type="predicted"/>
<gene>
    <name evidence="3" type="primary">LOC111086908</name>
</gene>
<dbReference type="GeneID" id="111086908"/>
<dbReference type="InterPro" id="IPR000421">
    <property type="entry name" value="FA58C"/>
</dbReference>
<sequence>MYHHTGLQVELARYVRLSVTLQLSGGDTVCLRVEVYGCTTEVIPLTDIQAVTTPEGQIHVKWNLPSVVTVLDPASTQTIVSYLRPEKYVTYYNLENNAMTKNISSITREVLAENTLLGTTYNISLICVMDDINISCRSTEITAYLPCEDGWINFQNQCFQLMETATSAGQAANSFM</sequence>
<organism evidence="2 3">
    <name type="scientific">Limulus polyphemus</name>
    <name type="common">Atlantic horseshoe crab</name>
    <dbReference type="NCBI Taxonomy" id="6850"/>
    <lineage>
        <taxon>Eukaryota</taxon>
        <taxon>Metazoa</taxon>
        <taxon>Ecdysozoa</taxon>
        <taxon>Arthropoda</taxon>
        <taxon>Chelicerata</taxon>
        <taxon>Merostomata</taxon>
        <taxon>Xiphosura</taxon>
        <taxon>Limulidae</taxon>
        <taxon>Limulus</taxon>
    </lineage>
</organism>